<dbReference type="RefSeq" id="WP_166147196.1">
    <property type="nucleotide sequence ID" value="NZ_JAAOIW010000002.1"/>
</dbReference>
<sequence>MDSDRTYSITILQTSDLHGYMLPIQYANNEPSEIGFAKLATIIHKQRAEHAAVILIDNGDLIQGTPLAYHHARVNPASLNPMVSCLNELLYDGAVIGNHEFNYGQALLNKAVEESAFPWLSANIVDAESGAPFFGQPYILKSFPNGPVVAVLGLTTSFIPLWEKAEHIAGLRFDNVVDSARKWVAYLRNEKKADVIVVSYHGGFERDLDTGNPTELLTGENVGYALCYEVEGIDVLLTGHQHRAIVDKRVNGVIVMQPGSQGAYLGKVQLQMEHMTIGWRVTGSTSELLSPAAVQPAAEVLAILQPHEALTQKWLDQPIGKLLGDMRITDPMALRLREHPLIEFINKVQMDISGASISNTALFDNISLGFPPDITMRDIVSNYIYPNTLQVIRITGQDIKDALERSASYFATYEGGPVRVSAAFIEPKPQHYNYDMWEGIEYKLNISRPEGERVSDLRYNGEPCDMLAEYEVAMNNYRAAGGGNYTMFQGKPIVKDIPTDMSELLAAYIMEKGTIEAALNSNWEVIWE</sequence>
<dbReference type="SUPFAM" id="SSF55816">
    <property type="entry name" value="5'-nucleotidase (syn. UDP-sugar hydrolase), C-terminal domain"/>
    <property type="match status" value="1"/>
</dbReference>
<comment type="cofactor">
    <cofactor evidence="3">
        <name>a divalent metal cation</name>
        <dbReference type="ChEBI" id="CHEBI:60240"/>
    </cofactor>
</comment>
<organism evidence="14 15">
    <name type="scientific">Paenibacillus agricola</name>
    <dbReference type="NCBI Taxonomy" id="2716264"/>
    <lineage>
        <taxon>Bacteria</taxon>
        <taxon>Bacillati</taxon>
        <taxon>Bacillota</taxon>
        <taxon>Bacilli</taxon>
        <taxon>Bacillales</taxon>
        <taxon>Paenibacillaceae</taxon>
        <taxon>Paenibacillus</taxon>
    </lineage>
</organism>
<evidence type="ECO:0000259" key="13">
    <source>
        <dbReference type="Pfam" id="PF02872"/>
    </source>
</evidence>
<evidence type="ECO:0000256" key="5">
    <source>
        <dbReference type="ARBA" id="ARBA00006654"/>
    </source>
</evidence>
<evidence type="ECO:0000256" key="3">
    <source>
        <dbReference type="ARBA" id="ARBA00001968"/>
    </source>
</evidence>
<dbReference type="Pfam" id="PF02872">
    <property type="entry name" value="5_nucleotid_C"/>
    <property type="match status" value="1"/>
</dbReference>
<keyword evidence="10" id="KW-0511">Multifunctional enzyme</keyword>
<dbReference type="SUPFAM" id="SSF56300">
    <property type="entry name" value="Metallo-dependent phosphatases"/>
    <property type="match status" value="1"/>
</dbReference>
<feature type="domain" description="5'-Nucleotidase C-terminal" evidence="13">
    <location>
        <begin position="333"/>
        <end position="489"/>
    </location>
</feature>
<dbReference type="PRINTS" id="PR01607">
    <property type="entry name" value="APYRASEFAMLY"/>
</dbReference>
<dbReference type="EMBL" id="JAAOIW010000002">
    <property type="protein sequence ID" value="NHN29335.1"/>
    <property type="molecule type" value="Genomic_DNA"/>
</dbReference>
<evidence type="ECO:0000256" key="11">
    <source>
        <dbReference type="RuleBase" id="RU362119"/>
    </source>
</evidence>
<accession>A0ABX0J1K4</accession>
<dbReference type="InterPro" id="IPR006179">
    <property type="entry name" value="5_nucleotidase/apyrase"/>
</dbReference>
<dbReference type="CDD" id="cd07410">
    <property type="entry name" value="MPP_CpdB_N"/>
    <property type="match status" value="1"/>
</dbReference>
<evidence type="ECO:0000313" key="14">
    <source>
        <dbReference type="EMBL" id="NHN29335.1"/>
    </source>
</evidence>
<dbReference type="InterPro" id="IPR004843">
    <property type="entry name" value="Calcineurin-like_PHP"/>
</dbReference>
<dbReference type="PROSITE" id="PS00786">
    <property type="entry name" value="5_NUCLEOTIDASE_2"/>
    <property type="match status" value="1"/>
</dbReference>
<comment type="subcellular location">
    <subcellularLocation>
        <location evidence="4">Cell envelope</location>
    </subcellularLocation>
</comment>
<proteinExistence type="inferred from homology"/>
<keyword evidence="7" id="KW-0732">Signal</keyword>
<reference evidence="14" key="1">
    <citation type="submission" date="2020-03" db="EMBL/GenBank/DDBJ databases">
        <title>Draft sequencing of Paenibacilllus sp. S3N08.</title>
        <authorList>
            <person name="Kim D.-U."/>
        </authorList>
    </citation>
    <scope>NUCLEOTIDE SEQUENCE</scope>
    <source>
        <strain evidence="14">S3N08</strain>
    </source>
</reference>
<dbReference type="PANTHER" id="PTHR11575:SF6">
    <property type="entry name" value="2',3'-CYCLIC-NUCLEOTIDE 2'-PHOSPHODIESTERASE_3'-NUCLEOTIDASE"/>
    <property type="match status" value="1"/>
</dbReference>
<evidence type="ECO:0000256" key="1">
    <source>
        <dbReference type="ARBA" id="ARBA00000527"/>
    </source>
</evidence>
<keyword evidence="6" id="KW-0479">Metal-binding</keyword>
<comment type="catalytic activity">
    <reaction evidence="2">
        <text>a nucleoside 2',3'-cyclic phosphate + H2O = a nucleoside 3'-phosphate + H(+)</text>
        <dbReference type="Rhea" id="RHEA:19621"/>
        <dbReference type="ChEBI" id="CHEBI:15377"/>
        <dbReference type="ChEBI" id="CHEBI:15378"/>
        <dbReference type="ChEBI" id="CHEBI:66949"/>
        <dbReference type="ChEBI" id="CHEBI:66954"/>
        <dbReference type="EC" id="3.1.4.16"/>
    </reaction>
</comment>
<evidence type="ECO:0000313" key="15">
    <source>
        <dbReference type="Proteomes" id="UP001165962"/>
    </source>
</evidence>
<evidence type="ECO:0000256" key="4">
    <source>
        <dbReference type="ARBA" id="ARBA00004196"/>
    </source>
</evidence>
<protein>
    <submittedName>
        <fullName evidence="14">Bifunctional metallophosphatase/5'-nucleotidase</fullName>
    </submittedName>
</protein>
<dbReference type="InterPro" id="IPR036907">
    <property type="entry name" value="5'-Nucleotdase_C_sf"/>
</dbReference>
<comment type="catalytic activity">
    <reaction evidence="1">
        <text>a ribonucleoside 3'-phosphate + H2O = a ribonucleoside + phosphate</text>
        <dbReference type="Rhea" id="RHEA:10144"/>
        <dbReference type="ChEBI" id="CHEBI:13197"/>
        <dbReference type="ChEBI" id="CHEBI:15377"/>
        <dbReference type="ChEBI" id="CHEBI:18254"/>
        <dbReference type="ChEBI" id="CHEBI:43474"/>
        <dbReference type="EC" id="3.1.3.6"/>
    </reaction>
</comment>
<dbReference type="Pfam" id="PF00149">
    <property type="entry name" value="Metallophos"/>
    <property type="match status" value="1"/>
</dbReference>
<dbReference type="InterPro" id="IPR041827">
    <property type="entry name" value="CpdB_N"/>
</dbReference>
<feature type="domain" description="Calcineurin-like phosphoesterase" evidence="12">
    <location>
        <begin position="10"/>
        <end position="243"/>
    </location>
</feature>
<keyword evidence="15" id="KW-1185">Reference proteome</keyword>
<dbReference type="Gene3D" id="3.60.21.10">
    <property type="match status" value="1"/>
</dbReference>
<evidence type="ECO:0000256" key="6">
    <source>
        <dbReference type="ARBA" id="ARBA00022723"/>
    </source>
</evidence>
<dbReference type="Proteomes" id="UP001165962">
    <property type="component" value="Unassembled WGS sequence"/>
</dbReference>
<evidence type="ECO:0000256" key="2">
    <source>
        <dbReference type="ARBA" id="ARBA00001730"/>
    </source>
</evidence>
<comment type="caution">
    <text evidence="14">The sequence shown here is derived from an EMBL/GenBank/DDBJ whole genome shotgun (WGS) entry which is preliminary data.</text>
</comment>
<evidence type="ECO:0000259" key="12">
    <source>
        <dbReference type="Pfam" id="PF00149"/>
    </source>
</evidence>
<evidence type="ECO:0000256" key="9">
    <source>
        <dbReference type="ARBA" id="ARBA00022801"/>
    </source>
</evidence>
<comment type="similarity">
    <text evidence="5 11">Belongs to the 5'-nucleotidase family.</text>
</comment>
<name>A0ABX0J1K4_9BACL</name>
<dbReference type="PANTHER" id="PTHR11575">
    <property type="entry name" value="5'-NUCLEOTIDASE-RELATED"/>
    <property type="match status" value="1"/>
</dbReference>
<evidence type="ECO:0000256" key="10">
    <source>
        <dbReference type="ARBA" id="ARBA00023268"/>
    </source>
</evidence>
<dbReference type="InterPro" id="IPR006146">
    <property type="entry name" value="5'-Nucleotdase_CS"/>
</dbReference>
<keyword evidence="8 11" id="KW-0547">Nucleotide-binding</keyword>
<dbReference type="InterPro" id="IPR029052">
    <property type="entry name" value="Metallo-depent_PP-like"/>
</dbReference>
<dbReference type="Gene3D" id="3.90.780.10">
    <property type="entry name" value="5'-Nucleotidase, C-terminal domain"/>
    <property type="match status" value="1"/>
</dbReference>
<keyword evidence="9 11" id="KW-0378">Hydrolase</keyword>
<dbReference type="InterPro" id="IPR008334">
    <property type="entry name" value="5'-Nucleotdase_C"/>
</dbReference>
<gene>
    <name evidence="14" type="ORF">G9U52_05770</name>
</gene>
<evidence type="ECO:0000256" key="8">
    <source>
        <dbReference type="ARBA" id="ARBA00022741"/>
    </source>
</evidence>
<evidence type="ECO:0000256" key="7">
    <source>
        <dbReference type="ARBA" id="ARBA00022729"/>
    </source>
</evidence>